<feature type="domain" description="DUF397" evidence="1">
    <location>
        <begin position="26"/>
        <end position="76"/>
    </location>
</feature>
<dbReference type="AlphaFoldDB" id="A0A918ZKL2"/>
<accession>A0A918ZKL2</accession>
<sequence>MSTPELAWFKSSYSGSSGDDCIEVALTWHKSSYSSGSGDDCVEIAACPSTIHIRDSKRPDGPRLSVAPGAWADFVAYTGEGQ</sequence>
<dbReference type="EMBL" id="BNBT01000035">
    <property type="protein sequence ID" value="GHE58028.1"/>
    <property type="molecule type" value="Genomic_DNA"/>
</dbReference>
<name>A0A918ZKL2_9ACTN</name>
<comment type="caution">
    <text evidence="2">The sequence shown here is derived from an EMBL/GenBank/DDBJ whole genome shotgun (WGS) entry which is preliminary data.</text>
</comment>
<dbReference type="RefSeq" id="WP_190136356.1">
    <property type="nucleotide sequence ID" value="NZ_BNBT01000035.1"/>
</dbReference>
<organism evidence="2 3">
    <name type="scientific">Streptomyces longispororuber</name>
    <dbReference type="NCBI Taxonomy" id="68230"/>
    <lineage>
        <taxon>Bacteria</taxon>
        <taxon>Bacillati</taxon>
        <taxon>Actinomycetota</taxon>
        <taxon>Actinomycetes</taxon>
        <taxon>Kitasatosporales</taxon>
        <taxon>Streptomycetaceae</taxon>
        <taxon>Streptomyces</taxon>
    </lineage>
</organism>
<evidence type="ECO:0000259" key="1">
    <source>
        <dbReference type="Pfam" id="PF04149"/>
    </source>
</evidence>
<feature type="domain" description="DUF397" evidence="1">
    <location>
        <begin position="6"/>
        <end position="25"/>
    </location>
</feature>
<protein>
    <submittedName>
        <fullName evidence="2">Toxin</fullName>
    </submittedName>
</protein>
<evidence type="ECO:0000313" key="3">
    <source>
        <dbReference type="Proteomes" id="UP000608024"/>
    </source>
</evidence>
<dbReference type="Proteomes" id="UP000608024">
    <property type="component" value="Unassembled WGS sequence"/>
</dbReference>
<dbReference type="Pfam" id="PF04149">
    <property type="entry name" value="DUF397"/>
    <property type="match status" value="2"/>
</dbReference>
<keyword evidence="3" id="KW-1185">Reference proteome</keyword>
<dbReference type="InterPro" id="IPR007278">
    <property type="entry name" value="DUF397"/>
</dbReference>
<gene>
    <name evidence="2" type="ORF">GCM10018785_29020</name>
</gene>
<reference evidence="2" key="1">
    <citation type="journal article" date="2014" name="Int. J. Syst. Evol. Microbiol.">
        <title>Complete genome sequence of Corynebacterium casei LMG S-19264T (=DSM 44701T), isolated from a smear-ripened cheese.</title>
        <authorList>
            <consortium name="US DOE Joint Genome Institute (JGI-PGF)"/>
            <person name="Walter F."/>
            <person name="Albersmeier A."/>
            <person name="Kalinowski J."/>
            <person name="Ruckert C."/>
        </authorList>
    </citation>
    <scope>NUCLEOTIDE SEQUENCE</scope>
    <source>
        <strain evidence="2">JCM 4784</strain>
    </source>
</reference>
<reference evidence="2" key="2">
    <citation type="submission" date="2020-09" db="EMBL/GenBank/DDBJ databases">
        <authorList>
            <person name="Sun Q."/>
            <person name="Ohkuma M."/>
        </authorList>
    </citation>
    <scope>NUCLEOTIDE SEQUENCE</scope>
    <source>
        <strain evidence="2">JCM 4784</strain>
    </source>
</reference>
<evidence type="ECO:0000313" key="2">
    <source>
        <dbReference type="EMBL" id="GHE58028.1"/>
    </source>
</evidence>
<proteinExistence type="predicted"/>